<evidence type="ECO:0000256" key="8">
    <source>
        <dbReference type="RuleBase" id="RU003544"/>
    </source>
</evidence>
<dbReference type="PANTHER" id="PTHR38761:SF1">
    <property type="entry name" value="GLUTAMATE--CYSTEINE LIGASE"/>
    <property type="match status" value="1"/>
</dbReference>
<evidence type="ECO:0000256" key="1">
    <source>
        <dbReference type="ARBA" id="ARBA00005006"/>
    </source>
</evidence>
<organism evidence="10 11">
    <name type="scientific">Anaerobutyricum hallii</name>
    <dbReference type="NCBI Taxonomy" id="39488"/>
    <lineage>
        <taxon>Bacteria</taxon>
        <taxon>Bacillati</taxon>
        <taxon>Bacillota</taxon>
        <taxon>Clostridia</taxon>
        <taxon>Lachnospirales</taxon>
        <taxon>Lachnospiraceae</taxon>
        <taxon>Anaerobutyricum</taxon>
    </lineage>
</organism>
<reference evidence="10 11" key="1">
    <citation type="submission" date="2015-09" db="EMBL/GenBank/DDBJ databases">
        <authorList>
            <consortium name="Pathogen Informatics"/>
        </authorList>
    </citation>
    <scope>NUCLEOTIDE SEQUENCE [LARGE SCALE GENOMIC DNA]</scope>
    <source>
        <strain evidence="10 11">2789STDY5834835</strain>
    </source>
</reference>
<feature type="domain" description="Glutamate--cysteine ligase" evidence="9">
    <location>
        <begin position="301"/>
        <end position="630"/>
    </location>
</feature>
<proteinExistence type="inferred from homology"/>
<dbReference type="Gene3D" id="3.30.590.20">
    <property type="match status" value="2"/>
</dbReference>
<dbReference type="EMBL" id="CYZL01000053">
    <property type="protein sequence ID" value="CUP19631.1"/>
    <property type="molecule type" value="Genomic_DNA"/>
</dbReference>
<evidence type="ECO:0000256" key="5">
    <source>
        <dbReference type="ARBA" id="ARBA00022741"/>
    </source>
</evidence>
<evidence type="ECO:0000313" key="10">
    <source>
        <dbReference type="EMBL" id="CUP19631.1"/>
    </source>
</evidence>
<protein>
    <recommendedName>
        <fullName evidence="2">glutamate--cysteine ligase</fullName>
        <ecNumber evidence="2">6.3.2.2</ecNumber>
    </recommendedName>
</protein>
<dbReference type="Proteomes" id="UP000095679">
    <property type="component" value="Unassembled WGS sequence"/>
</dbReference>
<keyword evidence="3 8" id="KW-0436">Ligase</keyword>
<dbReference type="RefSeq" id="WP_245194262.1">
    <property type="nucleotide sequence ID" value="NZ_JAFIQR010000278.1"/>
</dbReference>
<comment type="catalytic activity">
    <reaction evidence="7">
        <text>L-cysteine + L-glutamate + ATP = gamma-L-glutamyl-L-cysteine + ADP + phosphate + H(+)</text>
        <dbReference type="Rhea" id="RHEA:13285"/>
        <dbReference type="ChEBI" id="CHEBI:15378"/>
        <dbReference type="ChEBI" id="CHEBI:29985"/>
        <dbReference type="ChEBI" id="CHEBI:30616"/>
        <dbReference type="ChEBI" id="CHEBI:35235"/>
        <dbReference type="ChEBI" id="CHEBI:43474"/>
        <dbReference type="ChEBI" id="CHEBI:58173"/>
        <dbReference type="ChEBI" id="CHEBI:456216"/>
        <dbReference type="EC" id="6.3.2.2"/>
    </reaction>
</comment>
<dbReference type="PANTHER" id="PTHR38761">
    <property type="entry name" value="GLUTAMATE--CYSTEINE LIGASE"/>
    <property type="match status" value="1"/>
</dbReference>
<dbReference type="GO" id="GO:0005829">
    <property type="term" value="C:cytosol"/>
    <property type="evidence" value="ECO:0007669"/>
    <property type="project" value="TreeGrafter"/>
</dbReference>
<dbReference type="InterPro" id="IPR014746">
    <property type="entry name" value="Gln_synth/guanido_kin_cat_dom"/>
</dbReference>
<keyword evidence="5" id="KW-0547">Nucleotide-binding</keyword>
<dbReference type="Pfam" id="PF04262">
    <property type="entry name" value="Glu_cys_ligase"/>
    <property type="match status" value="1"/>
</dbReference>
<keyword evidence="6" id="KW-0067">ATP-binding</keyword>
<name>A0A174L9S9_9FIRM</name>
<evidence type="ECO:0000256" key="2">
    <source>
        <dbReference type="ARBA" id="ARBA00012220"/>
    </source>
</evidence>
<dbReference type="GO" id="GO:0004357">
    <property type="term" value="F:glutamate-cysteine ligase activity"/>
    <property type="evidence" value="ECO:0007669"/>
    <property type="project" value="UniProtKB-EC"/>
</dbReference>
<dbReference type="EC" id="6.3.2.2" evidence="2"/>
<accession>A0A174L9S9</accession>
<dbReference type="AlphaFoldDB" id="A0A174L9S9"/>
<evidence type="ECO:0000256" key="3">
    <source>
        <dbReference type="ARBA" id="ARBA00022598"/>
    </source>
</evidence>
<evidence type="ECO:0000313" key="11">
    <source>
        <dbReference type="Proteomes" id="UP000095679"/>
    </source>
</evidence>
<comment type="pathway">
    <text evidence="1">Sulfur metabolism; glutathione biosynthesis; glutathione from L-cysteine and L-glutamate: step 1/2.</text>
</comment>
<evidence type="ECO:0000256" key="4">
    <source>
        <dbReference type="ARBA" id="ARBA00022684"/>
    </source>
</evidence>
<dbReference type="InterPro" id="IPR006334">
    <property type="entry name" value="Glut_cys_ligase"/>
</dbReference>
<comment type="similarity">
    <text evidence="8">Belongs to the glutamate--cysteine ligase type 1 family.</text>
</comment>
<dbReference type="GO" id="GO:0046872">
    <property type="term" value="F:metal ion binding"/>
    <property type="evidence" value="ECO:0007669"/>
    <property type="project" value="TreeGrafter"/>
</dbReference>
<gene>
    <name evidence="10" type="primary">gshAB</name>
    <name evidence="10" type="ORF">ERS852450_03241</name>
</gene>
<dbReference type="GO" id="GO:0005524">
    <property type="term" value="F:ATP binding"/>
    <property type="evidence" value="ECO:0007669"/>
    <property type="project" value="UniProtKB-KW"/>
</dbReference>
<keyword evidence="4 8" id="KW-0317">Glutathione biosynthesis</keyword>
<evidence type="ECO:0000259" key="9">
    <source>
        <dbReference type="Pfam" id="PF04262"/>
    </source>
</evidence>
<dbReference type="InterPro" id="IPR007370">
    <property type="entry name" value="Glu_cys_ligase"/>
</dbReference>
<dbReference type="SUPFAM" id="SSF55931">
    <property type="entry name" value="Glutamine synthetase/guanido kinase"/>
    <property type="match status" value="2"/>
</dbReference>
<sequence>MLTGMGINPRYVVNQNVPVVSERYRMLFHHLSSYKKYGNSIPFHSYPNFGLFSCASQIQLDVEEEQVVPMLNTFTKLEPFKALILANSLWGENAEILCSRDNFWRNSLHGLNRHNVDMYNVVFDTTDEIVRYIKSMSLYCVEREGKYINFSPVVLSKYFSSDRIKGEYFDGNRYREITFHPEISDLQHLRSFKFEDLTFRGTVEFRSVCEQPVGEIMASGALYAGLMENIGELSEFLEKDTSIYHNGYNASELRRTFPQAFIWKGGETFKSRQTDGRRNGERKNTGGLHRRVWRNVMLHIENEYIREHLLDGAFGIEMESLRVVGDGMLSQTAHPFPGDAHIVRDFSENQTEINTGVNESIEAAIEELKGHTRRIQEKLKALPEPELLWPFSNPPYIGGEKDVPIAQFDGKDAHKTAYREYLSDKYGRYKMTFSGSHVNFSFSEDLLRADFALQSEPDFMKYKNKLYLELAQKIAVYGWILVAVTAASPIVDSSFMEKGVYGKSVFTGLSSVRCSELGYWNEFPPTFDYSDIDSYVNSIEKYVKNGLLKAPSELYYPIRLKPAGENNLISLRKNGIDHIELRMFDLNPLTGAGIDARDVKFAQLLMVWLATMPSWYVSKKDQVNAVQNFKNAAHYDLKTVKIARTEKRARSIVHEALKVIGWMKEFYQGLKMDDVQQILDFEYEKFVDPEKRYAWQVRKQYQENYVEKGLVLARQKQNMTV</sequence>
<dbReference type="UniPathway" id="UPA00142">
    <property type="reaction ID" value="UER00209"/>
</dbReference>
<evidence type="ECO:0000256" key="6">
    <source>
        <dbReference type="ARBA" id="ARBA00022840"/>
    </source>
</evidence>
<dbReference type="GO" id="GO:0006750">
    <property type="term" value="P:glutathione biosynthetic process"/>
    <property type="evidence" value="ECO:0007669"/>
    <property type="project" value="UniProtKB-UniPathway"/>
</dbReference>
<evidence type="ECO:0000256" key="7">
    <source>
        <dbReference type="ARBA" id="ARBA00048819"/>
    </source>
</evidence>